<dbReference type="EC" id="4.2.1.1" evidence="4 9"/>
<dbReference type="InterPro" id="IPR036398">
    <property type="entry name" value="CA_dom_sf"/>
</dbReference>
<dbReference type="EMBL" id="LHQQ01000544">
    <property type="protein sequence ID" value="KOS36248.1"/>
    <property type="molecule type" value="Genomic_DNA"/>
</dbReference>
<dbReference type="CDD" id="cd03124">
    <property type="entry name" value="alpha_CA_prokaryotic_like"/>
    <property type="match status" value="1"/>
</dbReference>
<dbReference type="PROSITE" id="PS51144">
    <property type="entry name" value="ALPHA_CA_2"/>
    <property type="match status" value="1"/>
</dbReference>
<feature type="chain" id="PRO_5025073588" description="Carbonic anhydrase" evidence="9">
    <location>
        <begin position="17"/>
        <end position="272"/>
    </location>
</feature>
<dbReference type="InterPro" id="IPR018338">
    <property type="entry name" value="Carbonic_anhydrase_a-class_CS"/>
</dbReference>
<protein>
    <recommendedName>
        <fullName evidence="4 9">Carbonic anhydrase</fullName>
        <ecNumber evidence="4 9">4.2.1.1</ecNumber>
    </recommendedName>
</protein>
<evidence type="ECO:0000313" key="12">
    <source>
        <dbReference type="Proteomes" id="UP000037696"/>
    </source>
</evidence>
<dbReference type="AlphaFoldDB" id="A0A0M8NPS5"/>
<dbReference type="Gene3D" id="3.10.200.10">
    <property type="entry name" value="Alpha carbonic anhydrase"/>
    <property type="match status" value="1"/>
</dbReference>
<evidence type="ECO:0000259" key="10">
    <source>
        <dbReference type="PROSITE" id="PS51144"/>
    </source>
</evidence>
<dbReference type="PANTHER" id="PTHR18952">
    <property type="entry name" value="CARBONIC ANHYDRASE"/>
    <property type="match status" value="1"/>
</dbReference>
<evidence type="ECO:0000256" key="9">
    <source>
        <dbReference type="RuleBase" id="RU367011"/>
    </source>
</evidence>
<feature type="signal peptide" evidence="9">
    <location>
        <begin position="1"/>
        <end position="16"/>
    </location>
</feature>
<dbReference type="Proteomes" id="UP000037696">
    <property type="component" value="Unassembled WGS sequence"/>
</dbReference>
<keyword evidence="9" id="KW-0732">Signal</keyword>
<dbReference type="GO" id="GO:0008270">
    <property type="term" value="F:zinc ion binding"/>
    <property type="evidence" value="ECO:0007669"/>
    <property type="project" value="UniProtKB-UniRule"/>
</dbReference>
<comment type="catalytic activity">
    <reaction evidence="8 9">
        <text>hydrogencarbonate + H(+) = CO2 + H2O</text>
        <dbReference type="Rhea" id="RHEA:10748"/>
        <dbReference type="ChEBI" id="CHEBI:15377"/>
        <dbReference type="ChEBI" id="CHEBI:15378"/>
        <dbReference type="ChEBI" id="CHEBI:16526"/>
        <dbReference type="ChEBI" id="CHEBI:17544"/>
        <dbReference type="EC" id="4.2.1.1"/>
    </reaction>
</comment>
<name>A0A0M8NPS5_9EURO</name>
<accession>A0A0M8NPS5</accession>
<dbReference type="InterPro" id="IPR023561">
    <property type="entry name" value="Carbonic_anhydrase_a-class"/>
</dbReference>
<evidence type="ECO:0000256" key="6">
    <source>
        <dbReference type="ARBA" id="ARBA00022833"/>
    </source>
</evidence>
<evidence type="ECO:0000256" key="8">
    <source>
        <dbReference type="ARBA" id="ARBA00048348"/>
    </source>
</evidence>
<evidence type="ECO:0000256" key="3">
    <source>
        <dbReference type="ARBA" id="ARBA00010718"/>
    </source>
</evidence>
<keyword evidence="12" id="KW-1185">Reference proteome</keyword>
<organism evidence="11 12">
    <name type="scientific">Penicillium nordicum</name>
    <dbReference type="NCBI Taxonomy" id="229535"/>
    <lineage>
        <taxon>Eukaryota</taxon>
        <taxon>Fungi</taxon>
        <taxon>Dikarya</taxon>
        <taxon>Ascomycota</taxon>
        <taxon>Pezizomycotina</taxon>
        <taxon>Eurotiomycetes</taxon>
        <taxon>Eurotiomycetidae</taxon>
        <taxon>Eurotiales</taxon>
        <taxon>Aspergillaceae</taxon>
        <taxon>Penicillium</taxon>
    </lineage>
</organism>
<evidence type="ECO:0000256" key="4">
    <source>
        <dbReference type="ARBA" id="ARBA00012925"/>
    </source>
</evidence>
<dbReference type="OrthoDB" id="429145at2759"/>
<proteinExistence type="inferred from homology"/>
<dbReference type="InterPro" id="IPR041891">
    <property type="entry name" value="Alpha_CA_prokaryot-like"/>
</dbReference>
<dbReference type="InterPro" id="IPR001148">
    <property type="entry name" value="CA_dom"/>
</dbReference>
<gene>
    <name evidence="11" type="ORF">ACN38_g13023</name>
</gene>
<evidence type="ECO:0000256" key="5">
    <source>
        <dbReference type="ARBA" id="ARBA00022723"/>
    </source>
</evidence>
<evidence type="ECO:0000256" key="7">
    <source>
        <dbReference type="ARBA" id="ARBA00023239"/>
    </source>
</evidence>
<dbReference type="Pfam" id="PF00194">
    <property type="entry name" value="Carb_anhydrase"/>
    <property type="match status" value="1"/>
</dbReference>
<sequence>MKGFASILSFATAVSASCLHGTSLLPRSADGIVDVNSFNYTNTGGPLNWHGLDSANSACAAGNRQSPIVIETDDIDYTSAKDVHFHVPSVNEAKFENLGSGLEVVLTNGTLTTKQGSYKLSQFHFHTPSEHRINDEYYPMEVHFVFESEAGSIAVVGFVFELSQFGYSTPLFDSVFAHIEDIAAPGAYTKTGHLDFSRLTAHLNAHGIYQYDGSLTTPPCSESVAWFLSTEPLPLNVQSFNAVKKVLKFNARYTQNALGQDNLLEVAAKEHN</sequence>
<dbReference type="STRING" id="229535.A0A0M8NPS5"/>
<comment type="similarity">
    <text evidence="3 9">Belongs to the alpha-carbonic anhydrase family.</text>
</comment>
<dbReference type="PROSITE" id="PS00162">
    <property type="entry name" value="ALPHA_CA_1"/>
    <property type="match status" value="1"/>
</dbReference>
<dbReference type="SUPFAM" id="SSF51069">
    <property type="entry name" value="Carbonic anhydrase"/>
    <property type="match status" value="1"/>
</dbReference>
<reference evidence="11 12" key="1">
    <citation type="submission" date="2015-08" db="EMBL/GenBank/DDBJ databases">
        <title>Genome sequencing of Penicillium nordicum.</title>
        <authorList>
            <person name="Nguyen H.D."/>
            <person name="Seifert K.A."/>
        </authorList>
    </citation>
    <scope>NUCLEOTIDE SEQUENCE [LARGE SCALE GENOMIC DNA]</scope>
    <source>
        <strain evidence="11 12">DAOMC 185683</strain>
    </source>
</reference>
<evidence type="ECO:0000313" key="11">
    <source>
        <dbReference type="EMBL" id="KOS36248.1"/>
    </source>
</evidence>
<evidence type="ECO:0000256" key="2">
    <source>
        <dbReference type="ARBA" id="ARBA00002904"/>
    </source>
</evidence>
<comment type="function">
    <text evidence="2 9">Reversible hydration of carbon dioxide.</text>
</comment>
<dbReference type="SMART" id="SM01057">
    <property type="entry name" value="Carb_anhydrase"/>
    <property type="match status" value="1"/>
</dbReference>
<dbReference type="PROSITE" id="PS51257">
    <property type="entry name" value="PROKAR_LIPOPROTEIN"/>
    <property type="match status" value="1"/>
</dbReference>
<feature type="domain" description="Alpha-carbonic anhydrase" evidence="10">
    <location>
        <begin position="36"/>
        <end position="272"/>
    </location>
</feature>
<dbReference type="PANTHER" id="PTHR18952:SF265">
    <property type="entry name" value="CARBONIC ANHYDRASE"/>
    <property type="match status" value="1"/>
</dbReference>
<comment type="cofactor">
    <cofactor evidence="1 9">
        <name>Zn(2+)</name>
        <dbReference type="ChEBI" id="CHEBI:29105"/>
    </cofactor>
</comment>
<keyword evidence="5 9" id="KW-0479">Metal-binding</keyword>
<keyword evidence="7 9" id="KW-0456">Lyase</keyword>
<comment type="caution">
    <text evidence="11">The sequence shown here is derived from an EMBL/GenBank/DDBJ whole genome shotgun (WGS) entry which is preliminary data.</text>
</comment>
<keyword evidence="6 9" id="KW-0862">Zinc</keyword>
<dbReference type="GO" id="GO:0004089">
    <property type="term" value="F:carbonate dehydratase activity"/>
    <property type="evidence" value="ECO:0007669"/>
    <property type="project" value="UniProtKB-UniRule"/>
</dbReference>
<evidence type="ECO:0000256" key="1">
    <source>
        <dbReference type="ARBA" id="ARBA00001947"/>
    </source>
</evidence>